<accession>A0A8S4BP55</accession>
<dbReference type="EMBL" id="CAJRST010039999">
    <property type="protein sequence ID" value="CAG6018072.1"/>
    <property type="molecule type" value="Genomic_DNA"/>
</dbReference>
<protein>
    <submittedName>
        <fullName evidence="1">(Atlantic silverside) hypothetical protein</fullName>
    </submittedName>
</protein>
<reference evidence="1" key="1">
    <citation type="submission" date="2021-05" db="EMBL/GenBank/DDBJ databases">
        <authorList>
            <person name="Tigano A."/>
        </authorList>
    </citation>
    <scope>NUCLEOTIDE SEQUENCE</scope>
</reference>
<organism evidence="1 2">
    <name type="scientific">Menidia menidia</name>
    <name type="common">Atlantic silverside</name>
    <dbReference type="NCBI Taxonomy" id="238744"/>
    <lineage>
        <taxon>Eukaryota</taxon>
        <taxon>Metazoa</taxon>
        <taxon>Chordata</taxon>
        <taxon>Craniata</taxon>
        <taxon>Vertebrata</taxon>
        <taxon>Euteleostomi</taxon>
        <taxon>Actinopterygii</taxon>
        <taxon>Neopterygii</taxon>
        <taxon>Teleostei</taxon>
        <taxon>Neoteleostei</taxon>
        <taxon>Acanthomorphata</taxon>
        <taxon>Ovalentaria</taxon>
        <taxon>Atherinomorphae</taxon>
        <taxon>Atheriniformes</taxon>
        <taxon>Atherinopsidae</taxon>
        <taxon>Menidiinae</taxon>
        <taxon>Menidia</taxon>
    </lineage>
</organism>
<proteinExistence type="predicted"/>
<evidence type="ECO:0000313" key="2">
    <source>
        <dbReference type="Proteomes" id="UP000677803"/>
    </source>
</evidence>
<gene>
    <name evidence="1" type="ORF">MMEN_LOCUS20970</name>
</gene>
<comment type="caution">
    <text evidence="1">The sequence shown here is derived from an EMBL/GenBank/DDBJ whole genome shotgun (WGS) entry which is preliminary data.</text>
</comment>
<feature type="non-terminal residue" evidence="1">
    <location>
        <position position="119"/>
    </location>
</feature>
<evidence type="ECO:0000313" key="1">
    <source>
        <dbReference type="EMBL" id="CAG6018072.1"/>
    </source>
</evidence>
<dbReference type="AlphaFoldDB" id="A0A8S4BP55"/>
<dbReference type="Proteomes" id="UP000677803">
    <property type="component" value="Unassembled WGS sequence"/>
</dbReference>
<sequence length="119" mass="13402">MVFEAKSLSGRIVNRDYLVCLLALQAADVTMDITIRLLDSLIEVLLQRGRLSEYSDRDILGGKRGSKISILMLAIINRNLRHSLGAWFIIRILNCIPKFDGIESIPDHASDFCLCKQVL</sequence>
<keyword evidence="2" id="KW-1185">Reference proteome</keyword>
<name>A0A8S4BP55_9TELE</name>